<evidence type="ECO:0000313" key="7">
    <source>
        <dbReference type="EMBL" id="PAV64473.1"/>
    </source>
</evidence>
<feature type="transmembrane region" description="Helical" evidence="6">
    <location>
        <begin position="418"/>
        <end position="436"/>
    </location>
</feature>
<feature type="transmembrane region" description="Helical" evidence="6">
    <location>
        <begin position="193"/>
        <end position="218"/>
    </location>
</feature>
<feature type="transmembrane region" description="Helical" evidence="6">
    <location>
        <begin position="318"/>
        <end position="339"/>
    </location>
</feature>
<name>A0A2A2JS42_9BILA</name>
<feature type="transmembrane region" description="Helical" evidence="6">
    <location>
        <begin position="238"/>
        <end position="257"/>
    </location>
</feature>
<feature type="transmembrane region" description="Helical" evidence="6">
    <location>
        <begin position="351"/>
        <end position="369"/>
    </location>
</feature>
<evidence type="ECO:0008006" key="9">
    <source>
        <dbReference type="Google" id="ProtNLM"/>
    </source>
</evidence>
<dbReference type="Pfam" id="PF00083">
    <property type="entry name" value="Sugar_tr"/>
    <property type="match status" value="1"/>
</dbReference>
<dbReference type="Gene3D" id="1.20.1250.20">
    <property type="entry name" value="MFS general substrate transporter like domains"/>
    <property type="match status" value="2"/>
</dbReference>
<dbReference type="STRING" id="2018661.A0A2A2JS42"/>
<dbReference type="GO" id="GO:0016020">
    <property type="term" value="C:membrane"/>
    <property type="evidence" value="ECO:0007669"/>
    <property type="project" value="UniProtKB-SubCell"/>
</dbReference>
<feature type="compositionally biased region" description="Polar residues" evidence="5">
    <location>
        <begin position="531"/>
        <end position="540"/>
    </location>
</feature>
<comment type="subcellular location">
    <subcellularLocation>
        <location evidence="1">Membrane</location>
        <topology evidence="1">Multi-pass membrane protein</topology>
    </subcellularLocation>
</comment>
<keyword evidence="8" id="KW-1185">Reference proteome</keyword>
<evidence type="ECO:0000256" key="3">
    <source>
        <dbReference type="ARBA" id="ARBA00022989"/>
    </source>
</evidence>
<dbReference type="AlphaFoldDB" id="A0A2A2JS42"/>
<keyword evidence="3 6" id="KW-1133">Transmembrane helix</keyword>
<accession>A0A2A2JS42</accession>
<dbReference type="OrthoDB" id="3936150at2759"/>
<dbReference type="EMBL" id="LIAE01010258">
    <property type="protein sequence ID" value="PAV64473.1"/>
    <property type="molecule type" value="Genomic_DNA"/>
</dbReference>
<evidence type="ECO:0000256" key="1">
    <source>
        <dbReference type="ARBA" id="ARBA00004141"/>
    </source>
</evidence>
<evidence type="ECO:0000313" key="8">
    <source>
        <dbReference type="Proteomes" id="UP000218231"/>
    </source>
</evidence>
<dbReference type="PANTHER" id="PTHR24064">
    <property type="entry name" value="SOLUTE CARRIER FAMILY 22 MEMBER"/>
    <property type="match status" value="1"/>
</dbReference>
<proteinExistence type="predicted"/>
<feature type="region of interest" description="Disordered" evidence="5">
    <location>
        <begin position="485"/>
        <end position="540"/>
    </location>
</feature>
<evidence type="ECO:0000256" key="6">
    <source>
        <dbReference type="SAM" id="Phobius"/>
    </source>
</evidence>
<keyword evidence="2 6" id="KW-0812">Transmembrane</keyword>
<comment type="caution">
    <text evidence="7">The sequence shown here is derived from an EMBL/GenBank/DDBJ whole genome shotgun (WGS) entry which is preliminary data.</text>
</comment>
<feature type="compositionally biased region" description="Polar residues" evidence="5">
    <location>
        <begin position="511"/>
        <end position="522"/>
    </location>
</feature>
<organism evidence="7 8">
    <name type="scientific">Diploscapter pachys</name>
    <dbReference type="NCBI Taxonomy" id="2018661"/>
    <lineage>
        <taxon>Eukaryota</taxon>
        <taxon>Metazoa</taxon>
        <taxon>Ecdysozoa</taxon>
        <taxon>Nematoda</taxon>
        <taxon>Chromadorea</taxon>
        <taxon>Rhabditida</taxon>
        <taxon>Rhabditina</taxon>
        <taxon>Rhabditomorpha</taxon>
        <taxon>Rhabditoidea</taxon>
        <taxon>Rhabditidae</taxon>
        <taxon>Diploscapter</taxon>
    </lineage>
</organism>
<feature type="compositionally biased region" description="Basic and acidic residues" evidence="5">
    <location>
        <begin position="486"/>
        <end position="497"/>
    </location>
</feature>
<dbReference type="GO" id="GO:0022857">
    <property type="term" value="F:transmembrane transporter activity"/>
    <property type="evidence" value="ECO:0007669"/>
    <property type="project" value="InterPro"/>
</dbReference>
<dbReference type="InterPro" id="IPR036259">
    <property type="entry name" value="MFS_trans_sf"/>
</dbReference>
<feature type="transmembrane region" description="Helical" evidence="6">
    <location>
        <begin position="381"/>
        <end position="406"/>
    </location>
</feature>
<sequence>MESSDSEESVQRKKSVRPVFARKKKPKKEVVFYTSFEEVLEKINPFGPYQIFTAIVILYASIEWAGNSTFMYVLGTLEPTWNCTHADGKTYEFIPSANNDSTCNYIKQNCANLTAVTSGPNATEFYSLVAAFKLICDDSDKTKWIEVIMAGGSLIGSIVGGHMGDHLGRKRIFLSGQILIILTSMMCTASRGWIAFAVIQAVNCFLYGVIETTSLAMMMEYTNNKYRVVMANTFQWPFAYMTLALIAFLTKVLNDIAHQRWNNRHVRFTEKDISSIHKKEKYTFYWFYHLFRCNRKLAKQSLIQILSMFTYAMVSNTYLYTVSGMHVVEAIVFGVIIALLATNTYNYDDKLITILIIIATMINDSFFYINILQITAQRYPTVIRCIAFGCLHSTKHIGAIVGYLILRPLLTSSWPLGAFVFPEALIVVTLIVGLLFQPETKGKVWLAAGHKVAQNQIRQQYRKDAEEAQNATRMGIEVQSPWVYKSDSRPASRREPNRLMSQESRGYDPRTNYNSGAYQNPAYSDVAGGSPVSSNEEFRM</sequence>
<dbReference type="SUPFAM" id="SSF103473">
    <property type="entry name" value="MFS general substrate transporter"/>
    <property type="match status" value="1"/>
</dbReference>
<protein>
    <recommendedName>
        <fullName evidence="9">Major facilitator superfamily (MFS) profile domain-containing protein</fullName>
    </recommendedName>
</protein>
<dbReference type="Proteomes" id="UP000218231">
    <property type="component" value="Unassembled WGS sequence"/>
</dbReference>
<dbReference type="InterPro" id="IPR005828">
    <property type="entry name" value="MFS_sugar_transport-like"/>
</dbReference>
<keyword evidence="4 6" id="KW-0472">Membrane</keyword>
<evidence type="ECO:0000256" key="4">
    <source>
        <dbReference type="ARBA" id="ARBA00023136"/>
    </source>
</evidence>
<reference evidence="7 8" key="1">
    <citation type="journal article" date="2017" name="Curr. Biol.">
        <title>Genome architecture and evolution of a unichromosomal asexual nematode.</title>
        <authorList>
            <person name="Fradin H."/>
            <person name="Zegar C."/>
            <person name="Gutwein M."/>
            <person name="Lucas J."/>
            <person name="Kovtun M."/>
            <person name="Corcoran D."/>
            <person name="Baugh L.R."/>
            <person name="Kiontke K."/>
            <person name="Gunsalus K."/>
            <person name="Fitch D.H."/>
            <person name="Piano F."/>
        </authorList>
    </citation>
    <scope>NUCLEOTIDE SEQUENCE [LARGE SCALE GENOMIC DNA]</scope>
    <source>
        <strain evidence="7">PF1309</strain>
    </source>
</reference>
<evidence type="ECO:0000256" key="2">
    <source>
        <dbReference type="ARBA" id="ARBA00022692"/>
    </source>
</evidence>
<gene>
    <name evidence="7" type="ORF">WR25_07046</name>
</gene>
<evidence type="ECO:0000256" key="5">
    <source>
        <dbReference type="SAM" id="MobiDB-lite"/>
    </source>
</evidence>